<comment type="caution">
    <text evidence="2">The sequence shown here is derived from an EMBL/GenBank/DDBJ whole genome shotgun (WGS) entry which is preliminary data.</text>
</comment>
<dbReference type="EMBL" id="JACCFW010000001">
    <property type="protein sequence ID" value="NYJ75446.1"/>
    <property type="molecule type" value="Genomic_DNA"/>
</dbReference>
<name>A0A853DD04_9MICO</name>
<protein>
    <submittedName>
        <fullName evidence="2">Lysophospholipase L1-like esterase</fullName>
    </submittedName>
</protein>
<dbReference type="InterPro" id="IPR013830">
    <property type="entry name" value="SGNH_hydro"/>
</dbReference>
<sequence length="223" mass="24224">MSEADVTYPTQGSEPHFNPSAEFQVAEGIRAIGLCFVGDSYVAGIGDPKALGWVSRVIARTPQPGVELATYNLGIRGQSSTDVLARWQRECEPRWSQSNERRLVLGLGLHDVLSQMSTARSRLNLANILDDASSGAIATFVVGPPPTLDAELNARLEVLVDAQADVCSRRGVTYVDCFRPLLGHDQWLSDLSAGDGWHPGQAGYGLIAWLVLHAGWQSWLQLD</sequence>
<organism evidence="2 3">
    <name type="scientific">Allobranchiibius huperziae</name>
    <dbReference type="NCBI Taxonomy" id="1874116"/>
    <lineage>
        <taxon>Bacteria</taxon>
        <taxon>Bacillati</taxon>
        <taxon>Actinomycetota</taxon>
        <taxon>Actinomycetes</taxon>
        <taxon>Micrococcales</taxon>
        <taxon>Dermacoccaceae</taxon>
        <taxon>Allobranchiibius</taxon>
    </lineage>
</organism>
<evidence type="ECO:0000313" key="3">
    <source>
        <dbReference type="Proteomes" id="UP000571817"/>
    </source>
</evidence>
<evidence type="ECO:0000313" key="2">
    <source>
        <dbReference type="EMBL" id="NYJ75446.1"/>
    </source>
</evidence>
<dbReference type="InterPro" id="IPR036514">
    <property type="entry name" value="SGNH_hydro_sf"/>
</dbReference>
<accession>A0A853DD04</accession>
<dbReference type="Pfam" id="PF13472">
    <property type="entry name" value="Lipase_GDSL_2"/>
    <property type="match status" value="1"/>
</dbReference>
<proteinExistence type="predicted"/>
<keyword evidence="3" id="KW-1185">Reference proteome</keyword>
<evidence type="ECO:0000259" key="1">
    <source>
        <dbReference type="Pfam" id="PF13472"/>
    </source>
</evidence>
<dbReference type="AlphaFoldDB" id="A0A853DD04"/>
<dbReference type="Gene3D" id="3.40.50.1110">
    <property type="entry name" value="SGNH hydrolase"/>
    <property type="match status" value="1"/>
</dbReference>
<gene>
    <name evidence="2" type="ORF">HNR15_002409</name>
</gene>
<feature type="domain" description="SGNH hydrolase-type esterase" evidence="1">
    <location>
        <begin position="36"/>
        <end position="205"/>
    </location>
</feature>
<dbReference type="Proteomes" id="UP000571817">
    <property type="component" value="Unassembled WGS sequence"/>
</dbReference>
<reference evidence="2 3" key="1">
    <citation type="submission" date="2020-07" db="EMBL/GenBank/DDBJ databases">
        <title>Sequencing the genomes of 1000 actinobacteria strains.</title>
        <authorList>
            <person name="Klenk H.-P."/>
        </authorList>
    </citation>
    <scope>NUCLEOTIDE SEQUENCE [LARGE SCALE GENOMIC DNA]</scope>
    <source>
        <strain evidence="2 3">DSM 29531</strain>
    </source>
</reference>
<dbReference type="SUPFAM" id="SSF52266">
    <property type="entry name" value="SGNH hydrolase"/>
    <property type="match status" value="1"/>
</dbReference>